<dbReference type="InterPro" id="IPR053136">
    <property type="entry name" value="UTP_pyrophosphatase-like"/>
</dbReference>
<dbReference type="Gene3D" id="3.30.2010.10">
    <property type="entry name" value="Metalloproteases ('zincins'), catalytic domain"/>
    <property type="match status" value="1"/>
</dbReference>
<name>A0A1R1MLP2_9BACT</name>
<comment type="caution">
    <text evidence="2">The sequence shown here is derived from an EMBL/GenBank/DDBJ whole genome shotgun (WGS) entry which is preliminary data.</text>
</comment>
<dbReference type="Pfam" id="PF01863">
    <property type="entry name" value="YgjP-like"/>
    <property type="match status" value="1"/>
</dbReference>
<accession>A0A1R1MLP2</accession>
<dbReference type="CDD" id="cd07344">
    <property type="entry name" value="M48_yhfN_like"/>
    <property type="match status" value="1"/>
</dbReference>
<organism evidence="2 3">
    <name type="scientific">Desulfurobacterium indicum</name>
    <dbReference type="NCBI Taxonomy" id="1914305"/>
    <lineage>
        <taxon>Bacteria</taxon>
        <taxon>Pseudomonadati</taxon>
        <taxon>Aquificota</taxon>
        <taxon>Aquificia</taxon>
        <taxon>Desulfurobacteriales</taxon>
        <taxon>Desulfurobacteriaceae</taxon>
        <taxon>Desulfurobacterium</taxon>
    </lineage>
</organism>
<dbReference type="OrthoDB" id="9811177at2"/>
<dbReference type="STRING" id="1914305.BLW93_04405"/>
<evidence type="ECO:0000313" key="2">
    <source>
        <dbReference type="EMBL" id="OMH40640.1"/>
    </source>
</evidence>
<dbReference type="RefSeq" id="WP_076712897.1">
    <property type="nucleotide sequence ID" value="NZ_MOEN01000012.1"/>
</dbReference>
<proteinExistence type="predicted"/>
<evidence type="ECO:0000313" key="3">
    <source>
        <dbReference type="Proteomes" id="UP000187408"/>
    </source>
</evidence>
<gene>
    <name evidence="2" type="ORF">BLW93_04405</name>
</gene>
<dbReference type="AlphaFoldDB" id="A0A1R1MLP2"/>
<evidence type="ECO:0000259" key="1">
    <source>
        <dbReference type="Pfam" id="PF01863"/>
    </source>
</evidence>
<dbReference type="EMBL" id="MOEN01000012">
    <property type="protein sequence ID" value="OMH40640.1"/>
    <property type="molecule type" value="Genomic_DNA"/>
</dbReference>
<reference evidence="2 3" key="1">
    <citation type="submission" date="2016-10" db="EMBL/GenBank/DDBJ databases">
        <title>Genome sequence of a sulfur-reducing bacterium Desulfurobacterium indicum K6013.</title>
        <authorList>
            <person name="Cao J."/>
            <person name="Shao Z."/>
            <person name="Alain K."/>
            <person name="Jebbar M."/>
        </authorList>
    </citation>
    <scope>NUCLEOTIDE SEQUENCE [LARGE SCALE GENOMIC DNA]</scope>
    <source>
        <strain evidence="2 3">K6013</strain>
    </source>
</reference>
<dbReference type="Proteomes" id="UP000187408">
    <property type="component" value="Unassembled WGS sequence"/>
</dbReference>
<dbReference type="InterPro" id="IPR002725">
    <property type="entry name" value="YgjP-like_metallopeptidase"/>
</dbReference>
<feature type="domain" description="YgjP-like metallopeptidase" evidence="1">
    <location>
        <begin position="17"/>
        <end position="201"/>
    </location>
</feature>
<dbReference type="PANTHER" id="PTHR30399">
    <property type="entry name" value="UNCHARACTERIZED PROTEIN YGJP"/>
    <property type="match status" value="1"/>
</dbReference>
<dbReference type="PANTHER" id="PTHR30399:SF1">
    <property type="entry name" value="UTP PYROPHOSPHATASE"/>
    <property type="match status" value="1"/>
</dbReference>
<sequence>MLKVDGLNIKIVRSRRKTISLEVSDSGEVILKSPENLSRAFLRKFVLKHRNWLFQKLFDVEEKKKFFEGRGFRDGAVFYYFGVPYVLKVIESSISLKLSGNYSLLSSDWLSDAKGVFITWYKKVGLPYITERVRFFAEDRFSYKNVKITRAEKRWGSCSGSNSLCFSYRVLMLPEEILDYIVVHEIAHIKEKNHSKRFWKLGSVRYFV</sequence>
<protein>
    <recommendedName>
        <fullName evidence="1">YgjP-like metallopeptidase domain-containing protein</fullName>
    </recommendedName>
</protein>
<keyword evidence="3" id="KW-1185">Reference proteome</keyword>